<feature type="region of interest" description="Disordered" evidence="2">
    <location>
        <begin position="1"/>
        <end position="40"/>
    </location>
</feature>
<dbReference type="GO" id="GO:0015666">
    <property type="term" value="F:restriction endodeoxyribonuclease activity"/>
    <property type="evidence" value="ECO:0007669"/>
    <property type="project" value="TreeGrafter"/>
</dbReference>
<feature type="compositionally biased region" description="Polar residues" evidence="2">
    <location>
        <begin position="1"/>
        <end position="11"/>
    </location>
</feature>
<dbReference type="AlphaFoldDB" id="A0A4P8L2E9"/>
<organism evidence="4 5">
    <name type="scientific">Desulfoglaeba alkanexedens ALDC</name>
    <dbReference type="NCBI Taxonomy" id="980445"/>
    <lineage>
        <taxon>Bacteria</taxon>
        <taxon>Pseudomonadati</taxon>
        <taxon>Thermodesulfobacteriota</taxon>
        <taxon>Syntrophobacteria</taxon>
        <taxon>Syntrophobacterales</taxon>
        <taxon>Syntrophobacteraceae</taxon>
        <taxon>Desulfoglaeba</taxon>
    </lineage>
</organism>
<evidence type="ECO:0000313" key="5">
    <source>
        <dbReference type="Proteomes" id="UP000298602"/>
    </source>
</evidence>
<dbReference type="Gene3D" id="3.40.1350.10">
    <property type="match status" value="1"/>
</dbReference>
<feature type="domain" description="HTH HARE-type" evidence="3">
    <location>
        <begin position="2"/>
        <end position="74"/>
    </location>
</feature>
<feature type="compositionally biased region" description="Low complexity" evidence="2">
    <location>
        <begin position="23"/>
        <end position="32"/>
    </location>
</feature>
<dbReference type="InterPro" id="IPR011335">
    <property type="entry name" value="Restrct_endonuc-II-like"/>
</dbReference>
<dbReference type="InterPro" id="IPR011856">
    <property type="entry name" value="tRNA_endonuc-like_dom_sf"/>
</dbReference>
<name>A0A4P8L2E9_9BACT</name>
<dbReference type="OrthoDB" id="34413at2"/>
<dbReference type="InterPro" id="IPR052906">
    <property type="entry name" value="Type_IV_Methyl-Rstrct_Enzyme"/>
</dbReference>
<proteinExistence type="predicted"/>
<dbReference type="Pfam" id="PF05066">
    <property type="entry name" value="HARE-HTH"/>
    <property type="match status" value="2"/>
</dbReference>
<evidence type="ECO:0000256" key="2">
    <source>
        <dbReference type="SAM" id="MobiDB-lite"/>
    </source>
</evidence>
<gene>
    <name evidence="4" type="ORF">FDQ92_07850</name>
</gene>
<keyword evidence="4" id="KW-0540">Nuclease</keyword>
<keyword evidence="5" id="KW-1185">Reference proteome</keyword>
<dbReference type="PROSITE" id="PS51913">
    <property type="entry name" value="HTH_HARE"/>
    <property type="match status" value="2"/>
</dbReference>
<keyword evidence="4" id="KW-0378">Hydrolase</keyword>
<dbReference type="Proteomes" id="UP000298602">
    <property type="component" value="Chromosome"/>
</dbReference>
<accession>A0A4P8L2E9</accession>
<dbReference type="InterPro" id="IPR038087">
    <property type="entry name" value="RNAP_delta_N_dom_sf"/>
</dbReference>
<dbReference type="PANTHER" id="PTHR30015:SF7">
    <property type="entry name" value="TYPE IV METHYL-DIRECTED RESTRICTION ENZYME ECOKMRR"/>
    <property type="match status" value="1"/>
</dbReference>
<dbReference type="GO" id="GO:0006355">
    <property type="term" value="P:regulation of DNA-templated transcription"/>
    <property type="evidence" value="ECO:0007669"/>
    <property type="project" value="InterPro"/>
</dbReference>
<dbReference type="EMBL" id="CP040098">
    <property type="protein sequence ID" value="QCQ22087.1"/>
    <property type="molecule type" value="Genomic_DNA"/>
</dbReference>
<evidence type="ECO:0000259" key="3">
    <source>
        <dbReference type="PROSITE" id="PS51913"/>
    </source>
</evidence>
<evidence type="ECO:0000256" key="1">
    <source>
        <dbReference type="ARBA" id="ARBA00023163"/>
    </source>
</evidence>
<feature type="domain" description="HTH HARE-type" evidence="3">
    <location>
        <begin position="102"/>
        <end position="180"/>
    </location>
</feature>
<dbReference type="SUPFAM" id="SSF52980">
    <property type="entry name" value="Restriction endonuclease-like"/>
    <property type="match status" value="1"/>
</dbReference>
<dbReference type="InterPro" id="IPR007560">
    <property type="entry name" value="Restrct_endonuc_IV_Mrr"/>
</dbReference>
<dbReference type="KEGG" id="dax:FDQ92_07850"/>
<keyword evidence="4" id="KW-0255">Endonuclease</keyword>
<reference evidence="4 5" key="1">
    <citation type="submission" date="2019-05" db="EMBL/GenBank/DDBJ databases">
        <title>The Complete Genome Sequence of the n-alkane-degrading Desulfoglaeba alkanexedens ALDC reveals multiple alkylsuccinate synthase gene clusters.</title>
        <authorList>
            <person name="Callaghan A.V."/>
            <person name="Davidova I.A."/>
            <person name="Duncan K.E."/>
            <person name="Morris B."/>
            <person name="McInerney M.J."/>
        </authorList>
    </citation>
    <scope>NUCLEOTIDE SEQUENCE [LARGE SCALE GENOMIC DNA]</scope>
    <source>
        <strain evidence="4 5">ALDC</strain>
    </source>
</reference>
<dbReference type="REBASE" id="313208">
    <property type="entry name" value="Dal1302MrrP"/>
</dbReference>
<dbReference type="InterPro" id="IPR007759">
    <property type="entry name" value="Asxl_HARE-HTH"/>
</dbReference>
<keyword evidence="1" id="KW-0804">Transcription</keyword>
<protein>
    <submittedName>
        <fullName evidence="4">Restriction endonuclease</fullName>
    </submittedName>
</protein>
<sequence>MRGSGDMSQPDDQARKRPKQRKSVSSLSSKKLWQTTGKTPAATVSAQLYSDIKKSGNKSPFVLVASQTFGLRELGAKPSAVEKSSSGTPLVEPKVKASAKVYSFAVAAEKVLEQFSNKRPMHFRDITKKALEQGWLDTEGKTPDATMGAQIYTAIKRAQRRGEQPRFVQDGRGVFGLRKWMGHGLSYEIEQHNRQVRQALRKHLLGLKPKEFEELIGLLLVEMGFEDIEVVGRTGDGGVDVRATLVVGDVIRIRMAVQAKRWKIGNNVQAPDVQRVRGSLGTHDQGLIITTSDFSPGACREAERADAVPVGLMNGEQLVTLLAAHDIGVMRRSQSIIELDEGQHGEKA</sequence>
<dbReference type="Gene3D" id="1.10.10.1250">
    <property type="entry name" value="RNA polymerase, subunit delta, N-terminal domain"/>
    <property type="match status" value="1"/>
</dbReference>
<dbReference type="GO" id="GO:0009307">
    <property type="term" value="P:DNA restriction-modification system"/>
    <property type="evidence" value="ECO:0007669"/>
    <property type="project" value="InterPro"/>
</dbReference>
<dbReference type="Pfam" id="PF04471">
    <property type="entry name" value="Mrr_cat"/>
    <property type="match status" value="1"/>
</dbReference>
<reference evidence="4 5" key="2">
    <citation type="submission" date="2019-05" db="EMBL/GenBank/DDBJ databases">
        <authorList>
            <person name="Suflita J.M."/>
            <person name="Marks C.R."/>
        </authorList>
    </citation>
    <scope>NUCLEOTIDE SEQUENCE [LARGE SCALE GENOMIC DNA]</scope>
    <source>
        <strain evidence="4 5">ALDC</strain>
    </source>
</reference>
<evidence type="ECO:0000313" key="4">
    <source>
        <dbReference type="EMBL" id="QCQ22087.1"/>
    </source>
</evidence>
<dbReference type="GO" id="GO:0003677">
    <property type="term" value="F:DNA binding"/>
    <property type="evidence" value="ECO:0007669"/>
    <property type="project" value="InterPro"/>
</dbReference>
<dbReference type="PANTHER" id="PTHR30015">
    <property type="entry name" value="MRR RESTRICTION SYSTEM PROTEIN"/>
    <property type="match status" value="1"/>
</dbReference>